<reference evidence="3 4" key="1">
    <citation type="submission" date="2019-02" db="EMBL/GenBank/DDBJ databases">
        <title>Genomic Encyclopedia of Type Strains, Phase IV (KMG-IV): sequencing the most valuable type-strain genomes for metagenomic binning, comparative biology and taxonomic classification.</title>
        <authorList>
            <person name="Goeker M."/>
        </authorList>
    </citation>
    <scope>NUCLEOTIDE SEQUENCE [LARGE SCALE GENOMIC DNA]</scope>
    <source>
        <strain evidence="3 4">DSM 29486</strain>
    </source>
</reference>
<keyword evidence="4" id="KW-1185">Reference proteome</keyword>
<organism evidence="3 4">
    <name type="scientific">Cuneatibacter caecimuris</name>
    <dbReference type="NCBI Taxonomy" id="1796618"/>
    <lineage>
        <taxon>Bacteria</taxon>
        <taxon>Bacillati</taxon>
        <taxon>Bacillota</taxon>
        <taxon>Clostridia</taxon>
        <taxon>Lachnospirales</taxon>
        <taxon>Lachnospiraceae</taxon>
        <taxon>Cuneatibacter</taxon>
    </lineage>
</organism>
<dbReference type="RefSeq" id="WP_130433692.1">
    <property type="nucleotide sequence ID" value="NZ_SGXF01000001.1"/>
</dbReference>
<dbReference type="EMBL" id="SGXF01000001">
    <property type="protein sequence ID" value="RZT02915.1"/>
    <property type="molecule type" value="Genomic_DNA"/>
</dbReference>
<keyword evidence="1" id="KW-1188">Viral release from host cell</keyword>
<evidence type="ECO:0000313" key="3">
    <source>
        <dbReference type="EMBL" id="RZT02915.1"/>
    </source>
</evidence>
<dbReference type="InterPro" id="IPR052404">
    <property type="entry name" value="SPP1-like_terminase"/>
</dbReference>
<gene>
    <name evidence="3" type="ORF">EV209_1045</name>
</gene>
<evidence type="ECO:0000313" key="4">
    <source>
        <dbReference type="Proteomes" id="UP000292927"/>
    </source>
</evidence>
<proteinExistence type="predicted"/>
<dbReference type="Gene3D" id="1.10.10.1400">
    <property type="entry name" value="Terminase, small subunit, N-terminal DNA-binding domain, HTH motif"/>
    <property type="match status" value="1"/>
</dbReference>
<keyword evidence="2" id="KW-0231">Viral genome packaging</keyword>
<dbReference type="Pfam" id="PF03592">
    <property type="entry name" value="Terminase_2"/>
    <property type="match status" value="1"/>
</dbReference>
<dbReference type="Proteomes" id="UP000292927">
    <property type="component" value="Unassembled WGS sequence"/>
</dbReference>
<sequence>MELAEKQKVFADEYLIDLNATRAYKVAYPRVKKDEVAAVNGSKLLRNTKVAAYIAERMQERQKRTEVTQDRVVRELAAIAFARATDYAEVIGGAVHIKDTSELDDEQVRAIAGIKEGANGIEIKLNDKEKALELLGRHLGMWNDKLDVKGVEGVVIVDDIPKTDNTG</sequence>
<dbReference type="InterPro" id="IPR005335">
    <property type="entry name" value="Terminase_ssu"/>
</dbReference>
<evidence type="ECO:0000256" key="2">
    <source>
        <dbReference type="ARBA" id="ARBA00023219"/>
    </source>
</evidence>
<dbReference type="PANTHER" id="PTHR41328:SF2">
    <property type="entry name" value="TERMINASE SMALL SUBUNIT"/>
    <property type="match status" value="1"/>
</dbReference>
<protein>
    <submittedName>
        <fullName evidence="3">Phage terminase small subunit</fullName>
    </submittedName>
</protein>
<dbReference type="InterPro" id="IPR038713">
    <property type="entry name" value="Terminase_Gp1_N_sf"/>
</dbReference>
<dbReference type="PANTHER" id="PTHR41328">
    <property type="entry name" value="TERMINASE SMALL SUBUNIT-RELATED"/>
    <property type="match status" value="1"/>
</dbReference>
<evidence type="ECO:0000256" key="1">
    <source>
        <dbReference type="ARBA" id="ARBA00022612"/>
    </source>
</evidence>
<dbReference type="OrthoDB" id="7358785at2"/>
<comment type="caution">
    <text evidence="3">The sequence shown here is derived from an EMBL/GenBank/DDBJ whole genome shotgun (WGS) entry which is preliminary data.</text>
</comment>
<name>A0A4Q7PQU2_9FIRM</name>
<dbReference type="AlphaFoldDB" id="A0A4Q7PQU2"/>
<accession>A0A4Q7PQU2</accession>
<dbReference type="GO" id="GO:0051276">
    <property type="term" value="P:chromosome organization"/>
    <property type="evidence" value="ECO:0007669"/>
    <property type="project" value="InterPro"/>
</dbReference>